<dbReference type="GO" id="GO:0034058">
    <property type="term" value="P:endosomal vesicle fusion"/>
    <property type="evidence" value="ECO:0007669"/>
    <property type="project" value="TreeGrafter"/>
</dbReference>
<dbReference type="KEGG" id="olu:OSTLU_27856"/>
<dbReference type="OrthoDB" id="244107at2759"/>
<feature type="domain" description="Vps41 beta-propeller" evidence="5">
    <location>
        <begin position="9"/>
        <end position="310"/>
    </location>
</feature>
<keyword evidence="2" id="KW-0653">Protein transport</keyword>
<evidence type="ECO:0000256" key="3">
    <source>
        <dbReference type="PROSITE-ProRule" id="PRU01006"/>
    </source>
</evidence>
<feature type="region of interest" description="Disordered" evidence="4">
    <location>
        <begin position="162"/>
        <end position="184"/>
    </location>
</feature>
<keyword evidence="7" id="KW-1185">Reference proteome</keyword>
<accession>A4S8H8</accession>
<dbReference type="GO" id="GO:0009267">
    <property type="term" value="P:cellular response to starvation"/>
    <property type="evidence" value="ECO:0007669"/>
    <property type="project" value="TreeGrafter"/>
</dbReference>
<evidence type="ECO:0000256" key="1">
    <source>
        <dbReference type="ARBA" id="ARBA00022448"/>
    </source>
</evidence>
<dbReference type="GO" id="GO:0016236">
    <property type="term" value="P:macroautophagy"/>
    <property type="evidence" value="ECO:0007669"/>
    <property type="project" value="TreeGrafter"/>
</dbReference>
<dbReference type="PANTHER" id="PTHR12616:SF1">
    <property type="entry name" value="VACUOLAR PROTEIN SORTING-ASSOCIATED PROTEIN 41 HOMOLOG"/>
    <property type="match status" value="1"/>
</dbReference>
<sequence length="772" mass="85206">MRTTHARGVTCAALERDYGARGRGRGGVAYGDDRGGVYVRVSTLLGHKTLTLSAAGGSDRGAARAMEWSSRGVLAWACDEGVKLYDVGRDEKVALVERPRGSPAAGMYAPHLTWNETSDMGKTLLVGWADCVKVVRIQKQDAPDSSVAAKLLRDKPTRGATREITRADSFANGGSSEGDNASASEASSARVYVARVTSMFQTEYYVAGIQPFGDLLAILGWSTDGDRKTGAHPELHLVTHANVTQNIDVIATRDDPTTLGCNAYGLACAQPMLDNGSFDRCKHVGDHRWWKIGLEPRFYVYSPKDLIVAKATGARESIDWLSKQEDYVKLLDVCELASRYGHIDGSVRDIGHSVLQRTFDERDYAQTAALCSKLLRKDAAAWETWIEKFMLARKLAELQPYIPTDDPTLSVHTYEVVLNAFLAEAEHHSRFLASVKAWPARLYSPQFLIPVVKSKLASLNTNAGSPSVASSVSSVVLKEALAELYLNDGQRERALNLYLDIGRPSVLSFIARHDLLSFVARNKLSLLAQLDIDAAMSLFVQKRESLPPRVVIPELLGQGGFGARELTHAYMSALFDEDPTCFEEFHDKLYELHLEFNPKALMNFLKKSASYDVARACALLTGNKALIFERVFLLSKLGSHEEAVRVLVTDAKDLSGAIKLASELDNPVELWNVIIKVSTDSKDFMATLLAHAKNLAGDPNAIALIHALREGVSIDNLKSRLVDLMDENIALTRSLRTSYASESKRARESYERKTKVETRALRRHQIHVSRKR</sequence>
<feature type="compositionally biased region" description="Polar residues" evidence="4">
    <location>
        <begin position="172"/>
        <end position="184"/>
    </location>
</feature>
<dbReference type="GO" id="GO:0005770">
    <property type="term" value="C:late endosome"/>
    <property type="evidence" value="ECO:0007669"/>
    <property type="project" value="TreeGrafter"/>
</dbReference>
<evidence type="ECO:0000256" key="2">
    <source>
        <dbReference type="ARBA" id="ARBA00022927"/>
    </source>
</evidence>
<gene>
    <name evidence="6" type="ORF">OSTLU_27856</name>
</gene>
<dbReference type="Pfam" id="PF23556">
    <property type="entry name" value="TPR_Vps41"/>
    <property type="match status" value="1"/>
</dbReference>
<dbReference type="Pfam" id="PF23411">
    <property type="entry name" value="Beta-prop_Vps41"/>
    <property type="match status" value="1"/>
</dbReference>
<feature type="repeat" description="CHCR" evidence="3">
    <location>
        <begin position="539"/>
        <end position="687"/>
    </location>
</feature>
<dbReference type="RefSeq" id="XP_001421623.1">
    <property type="nucleotide sequence ID" value="XM_001421586.1"/>
</dbReference>
<proteinExistence type="predicted"/>
<dbReference type="AlphaFoldDB" id="A4S8H8"/>
<dbReference type="GeneID" id="5005732"/>
<dbReference type="Gramene" id="ABO99916">
    <property type="protein sequence ID" value="ABO99916"/>
    <property type="gene ID" value="OSTLU_27856"/>
</dbReference>
<evidence type="ECO:0000313" key="6">
    <source>
        <dbReference type="EMBL" id="ABO99916.1"/>
    </source>
</evidence>
<evidence type="ECO:0000313" key="7">
    <source>
        <dbReference type="Proteomes" id="UP000001568"/>
    </source>
</evidence>
<protein>
    <recommendedName>
        <fullName evidence="5">Vps41 beta-propeller domain-containing protein</fullName>
    </recommendedName>
</protein>
<evidence type="ECO:0000256" key="4">
    <source>
        <dbReference type="SAM" id="MobiDB-lite"/>
    </source>
</evidence>
<reference evidence="6 7" key="1">
    <citation type="journal article" date="2007" name="Proc. Natl. Acad. Sci. U.S.A.">
        <title>The tiny eukaryote Ostreococcus provides genomic insights into the paradox of plankton speciation.</title>
        <authorList>
            <person name="Palenik B."/>
            <person name="Grimwood J."/>
            <person name="Aerts A."/>
            <person name="Rouze P."/>
            <person name="Salamov A."/>
            <person name="Putnam N."/>
            <person name="Dupont C."/>
            <person name="Jorgensen R."/>
            <person name="Derelle E."/>
            <person name="Rombauts S."/>
            <person name="Zhou K."/>
            <person name="Otillar R."/>
            <person name="Merchant S.S."/>
            <person name="Podell S."/>
            <person name="Gaasterland T."/>
            <person name="Napoli C."/>
            <person name="Gendler K."/>
            <person name="Manuell A."/>
            <person name="Tai V."/>
            <person name="Vallon O."/>
            <person name="Piganeau G."/>
            <person name="Jancek S."/>
            <person name="Heijde M."/>
            <person name="Jabbari K."/>
            <person name="Bowler C."/>
            <person name="Lohr M."/>
            <person name="Robbens S."/>
            <person name="Werner G."/>
            <person name="Dubchak I."/>
            <person name="Pazour G.J."/>
            <person name="Ren Q."/>
            <person name="Paulsen I."/>
            <person name="Delwiche C."/>
            <person name="Schmutz J."/>
            <person name="Rokhsar D."/>
            <person name="Van de Peer Y."/>
            <person name="Moreau H."/>
            <person name="Grigoriev I.V."/>
        </authorList>
    </citation>
    <scope>NUCLEOTIDE SEQUENCE [LARGE SCALE GENOMIC DNA]</scope>
    <source>
        <strain evidence="6 7">CCE9901</strain>
    </source>
</reference>
<dbReference type="HOGENOM" id="CLU_362240_0_0_1"/>
<dbReference type="InterPro" id="IPR000547">
    <property type="entry name" value="Clathrin_H-chain/VPS_repeat"/>
</dbReference>
<keyword evidence="1" id="KW-0813">Transport</keyword>
<evidence type="ECO:0000259" key="5">
    <source>
        <dbReference type="Pfam" id="PF23411"/>
    </source>
</evidence>
<dbReference type="InterPro" id="IPR045111">
    <property type="entry name" value="Vps41/Vps8"/>
</dbReference>
<organism evidence="6 7">
    <name type="scientific">Ostreococcus lucimarinus (strain CCE9901)</name>
    <dbReference type="NCBI Taxonomy" id="436017"/>
    <lineage>
        <taxon>Eukaryota</taxon>
        <taxon>Viridiplantae</taxon>
        <taxon>Chlorophyta</taxon>
        <taxon>Mamiellophyceae</taxon>
        <taxon>Mamiellales</taxon>
        <taxon>Bathycoccaceae</taxon>
        <taxon>Ostreococcus</taxon>
    </lineage>
</organism>
<dbReference type="STRING" id="436017.A4S8H8"/>
<dbReference type="EMBL" id="CP000595">
    <property type="protein sequence ID" value="ABO99916.1"/>
    <property type="molecule type" value="Genomic_DNA"/>
</dbReference>
<dbReference type="InterPro" id="IPR057780">
    <property type="entry name" value="Beta-prop_Vps41"/>
</dbReference>
<dbReference type="PANTHER" id="PTHR12616">
    <property type="entry name" value="VACUOLAR PROTEIN SORTING VPS41"/>
    <property type="match status" value="1"/>
</dbReference>
<dbReference type="OMA" id="CYIRLQD"/>
<dbReference type="eggNOG" id="KOG2066">
    <property type="taxonomic scope" value="Eukaryota"/>
</dbReference>
<dbReference type="Proteomes" id="UP000001568">
    <property type="component" value="Chromosome 15"/>
</dbReference>
<name>A4S8H8_OSTLU</name>
<dbReference type="GO" id="GO:0006623">
    <property type="term" value="P:protein targeting to vacuole"/>
    <property type="evidence" value="ECO:0007669"/>
    <property type="project" value="InterPro"/>
</dbReference>
<dbReference type="GO" id="GO:0030897">
    <property type="term" value="C:HOPS complex"/>
    <property type="evidence" value="ECO:0007669"/>
    <property type="project" value="TreeGrafter"/>
</dbReference>
<dbReference type="PROSITE" id="PS50236">
    <property type="entry name" value="CHCR"/>
    <property type="match status" value="1"/>
</dbReference>